<protein>
    <submittedName>
        <fullName evidence="1">Uncharacterized protein</fullName>
    </submittedName>
</protein>
<reference evidence="2" key="1">
    <citation type="journal article" date="2023" name="G3 (Bethesda)">
        <title>Genome assembly and association tests identify interacting loci associated with vigor, precocity, and sex in interspecific pistachio rootstocks.</title>
        <authorList>
            <person name="Palmer W."/>
            <person name="Jacygrad E."/>
            <person name="Sagayaradj S."/>
            <person name="Cavanaugh K."/>
            <person name="Han R."/>
            <person name="Bertier L."/>
            <person name="Beede B."/>
            <person name="Kafkas S."/>
            <person name="Golino D."/>
            <person name="Preece J."/>
            <person name="Michelmore R."/>
        </authorList>
    </citation>
    <scope>NUCLEOTIDE SEQUENCE [LARGE SCALE GENOMIC DNA]</scope>
</reference>
<evidence type="ECO:0000313" key="2">
    <source>
        <dbReference type="Proteomes" id="UP001164250"/>
    </source>
</evidence>
<dbReference type="EMBL" id="CM047899">
    <property type="protein sequence ID" value="KAJ0102762.1"/>
    <property type="molecule type" value="Genomic_DNA"/>
</dbReference>
<accession>A0ACC1BV05</accession>
<gene>
    <name evidence="1" type="ORF">Patl1_06592</name>
</gene>
<evidence type="ECO:0000313" key="1">
    <source>
        <dbReference type="EMBL" id="KAJ0102762.1"/>
    </source>
</evidence>
<sequence length="423" mass="46431">MASSSSKCDFNSDLYDAATIGDITCFKKEHEPLDRIVTPIKNTILHIHITPPIFIFSAPPILTPNSTGFDFLRQIRERMPAALLVNANAHITSPTNTDFVRQIVERCSLLLLQVNANGDTPLHIAARYGFPDKVNALIEGAKAHDKRAKAHNKGAKAQDVDLEKDPDDSHFANNLVETPLFIAAEIGCVGTLTAILETCKSAAFKGPCGRTALHVAVKNKHIVAIHHNCYLLNSLDLQQEIRDLSTPDAAEPDAAGPYENGIICRDQRWIFERLSILEKSKDSEMVIATLIATVTFAAALTMPGGYKSEEGPDQGTAFLSRKAAFQAFVITDTIAMMISLLAVYLEFVASWSLTEFWYYRLSARVLILVSIIAMVVAFSTGTYAVLPPSSSLGIVACVVGLSFFFFLFAIVAQDRKWRKVILN</sequence>
<keyword evidence="2" id="KW-1185">Reference proteome</keyword>
<proteinExistence type="predicted"/>
<name>A0ACC1BV05_9ROSI</name>
<organism evidence="1 2">
    <name type="scientific">Pistacia atlantica</name>
    <dbReference type="NCBI Taxonomy" id="434234"/>
    <lineage>
        <taxon>Eukaryota</taxon>
        <taxon>Viridiplantae</taxon>
        <taxon>Streptophyta</taxon>
        <taxon>Embryophyta</taxon>
        <taxon>Tracheophyta</taxon>
        <taxon>Spermatophyta</taxon>
        <taxon>Magnoliopsida</taxon>
        <taxon>eudicotyledons</taxon>
        <taxon>Gunneridae</taxon>
        <taxon>Pentapetalae</taxon>
        <taxon>rosids</taxon>
        <taxon>malvids</taxon>
        <taxon>Sapindales</taxon>
        <taxon>Anacardiaceae</taxon>
        <taxon>Pistacia</taxon>
    </lineage>
</organism>
<dbReference type="Proteomes" id="UP001164250">
    <property type="component" value="Chromosome 3"/>
</dbReference>
<comment type="caution">
    <text evidence="1">The sequence shown here is derived from an EMBL/GenBank/DDBJ whole genome shotgun (WGS) entry which is preliminary data.</text>
</comment>